<dbReference type="OrthoDB" id="9780579at2"/>
<evidence type="ECO:0000313" key="2">
    <source>
        <dbReference type="Proteomes" id="UP000094936"/>
    </source>
</evidence>
<dbReference type="RefSeq" id="WP_068905305.1">
    <property type="nucleotide sequence ID" value="NZ_JBHUIF010000006.1"/>
</dbReference>
<keyword evidence="2" id="KW-1185">Reference proteome</keyword>
<accession>A0A1C3EAB0</accession>
<proteinExistence type="predicted"/>
<dbReference type="AlphaFoldDB" id="A0A1C3EAB0"/>
<reference evidence="1 2" key="1">
    <citation type="submission" date="2016-05" db="EMBL/GenBank/DDBJ databases">
        <title>Genomic Taxonomy of the Vibrionaceae.</title>
        <authorList>
            <person name="Gomez-Gil B."/>
            <person name="Enciso-Ibarra J."/>
        </authorList>
    </citation>
    <scope>NUCLEOTIDE SEQUENCE [LARGE SCALE GENOMIC DNA]</scope>
    <source>
        <strain evidence="1 2">CAIM 1920</strain>
    </source>
</reference>
<protein>
    <recommendedName>
        <fullName evidence="3">DUF3501 domain-containing protein</fullName>
    </recommendedName>
</protein>
<name>A0A1C3EAB0_9GAMM</name>
<evidence type="ECO:0008006" key="3">
    <source>
        <dbReference type="Google" id="ProtNLM"/>
    </source>
</evidence>
<dbReference type="Pfam" id="PF12007">
    <property type="entry name" value="DUF3501"/>
    <property type="match status" value="1"/>
</dbReference>
<dbReference type="InterPro" id="IPR021890">
    <property type="entry name" value="DUF3501"/>
</dbReference>
<gene>
    <name evidence="1" type="ORF">A8L45_20925</name>
</gene>
<dbReference type="STRING" id="1080227.A8L45_20925"/>
<organism evidence="1 2">
    <name type="scientific">Veronia pacifica</name>
    <dbReference type="NCBI Taxonomy" id="1080227"/>
    <lineage>
        <taxon>Bacteria</taxon>
        <taxon>Pseudomonadati</taxon>
        <taxon>Pseudomonadota</taxon>
        <taxon>Gammaproteobacteria</taxon>
        <taxon>Vibrionales</taxon>
        <taxon>Vibrionaceae</taxon>
        <taxon>Veronia</taxon>
    </lineage>
</organism>
<sequence>MDKLTVSDLLTLEEYARQRASFRKEIMQHKRNRQLPLGRRARLLFENRRTVHYQIQEMLRIEKIFEPDGIDEELAAYNPLIPDGTNLKATLMLEYPDPEERKVALAKLHGVENRVWLQVEGDKKVYPICDEDLERDNGEKTSSVHFLRFELTSSMITAMKQETLLKAGIDHEEMLIEVDVHPEIRQSLTDDLDTPSLN</sequence>
<dbReference type="EMBL" id="LYBM01000057">
    <property type="protein sequence ID" value="ODA30168.1"/>
    <property type="molecule type" value="Genomic_DNA"/>
</dbReference>
<dbReference type="Proteomes" id="UP000094936">
    <property type="component" value="Unassembled WGS sequence"/>
</dbReference>
<comment type="caution">
    <text evidence="1">The sequence shown here is derived from an EMBL/GenBank/DDBJ whole genome shotgun (WGS) entry which is preliminary data.</text>
</comment>
<evidence type="ECO:0000313" key="1">
    <source>
        <dbReference type="EMBL" id="ODA30168.1"/>
    </source>
</evidence>